<keyword evidence="2" id="KW-0249">Electron transport</keyword>
<keyword evidence="3" id="KW-1015">Disulfide bond</keyword>
<gene>
    <name evidence="6" type="ORF">CLV89_102318</name>
    <name evidence="7" type="ORF">R1T40_15380</name>
</gene>
<evidence type="ECO:0000256" key="2">
    <source>
        <dbReference type="ARBA" id="ARBA00022982"/>
    </source>
</evidence>
<evidence type="ECO:0000313" key="7">
    <source>
        <dbReference type="EMBL" id="WOI32332.1"/>
    </source>
</evidence>
<protein>
    <submittedName>
        <fullName evidence="6">Putative thioredoxin</fullName>
    </submittedName>
    <submittedName>
        <fullName evidence="7">Tetratricopeptide repeat protein</fullName>
    </submittedName>
</protein>
<dbReference type="AlphaFoldDB" id="A0A2T1ALY3"/>
<accession>A0A2T1ALY3</accession>
<dbReference type="InterPro" id="IPR011990">
    <property type="entry name" value="TPR-like_helical_dom_sf"/>
</dbReference>
<dbReference type="Gene3D" id="1.25.40.10">
    <property type="entry name" value="Tetratricopeptide repeat domain"/>
    <property type="match status" value="2"/>
</dbReference>
<dbReference type="PROSITE" id="PS51352">
    <property type="entry name" value="THIOREDOXIN_2"/>
    <property type="match status" value="1"/>
</dbReference>
<feature type="domain" description="Thioredoxin" evidence="5">
    <location>
        <begin position="12"/>
        <end position="129"/>
    </location>
</feature>
<keyword evidence="1" id="KW-0813">Transport</keyword>
<sequence length="311" mass="32655">MMDILGGADAAASAGDLIKDVTEETFMAEVVDGSMEVPVVVDFWAPWCGPCKTLGPMLEAAVTKAKGAVKMAKINVDENQRLAAALAQQGLPLQSIPSVVAFYQGRPVDMFQGALPQSEIDAFLQKLAETAGSTADGGLGEALETAEQMLEEGAASDAAQVFAAILGEDDKSAPAYSGLARCHVAMGELDQAEAVLNGAPAEISTAPEIEAAHAQIELARQAENAGPVAELRAAVEADPDNLQARFDLAQALHAAGEAEAAVEELLELFRRDREWNDGAAKAQLFTIFEALKPNDPVVLNGRRKLSSIIFA</sequence>
<reference evidence="7 9" key="2">
    <citation type="submission" date="2023-10" db="EMBL/GenBank/DDBJ databases">
        <title>Eight complete genome sequences of bacteria isolated from laboratory stock of Giant Kelp gametophytes.</title>
        <authorList>
            <person name="Tolentino B."/>
            <person name="Nuzhdin S."/>
        </authorList>
    </citation>
    <scope>NUCLEOTIDE SEQUENCE [LARGE SCALE GENOMIC DNA]</scope>
    <source>
        <strain evidence="7 9">LC.270.F.C4</strain>
    </source>
</reference>
<dbReference type="Proteomes" id="UP000237718">
    <property type="component" value="Unassembled WGS sequence"/>
</dbReference>
<evidence type="ECO:0000259" key="5">
    <source>
        <dbReference type="PROSITE" id="PS51352"/>
    </source>
</evidence>
<dbReference type="InterPro" id="IPR013766">
    <property type="entry name" value="Thioredoxin_domain"/>
</dbReference>
<dbReference type="PANTHER" id="PTHR45663:SF11">
    <property type="entry name" value="GEO12009P1"/>
    <property type="match status" value="1"/>
</dbReference>
<dbReference type="Pfam" id="PF14559">
    <property type="entry name" value="TPR_19"/>
    <property type="match status" value="1"/>
</dbReference>
<keyword evidence="4" id="KW-0676">Redox-active center</keyword>
<evidence type="ECO:0000256" key="1">
    <source>
        <dbReference type="ARBA" id="ARBA00022448"/>
    </source>
</evidence>
<dbReference type="InterPro" id="IPR017937">
    <property type="entry name" value="Thioredoxin_CS"/>
</dbReference>
<name>A0A2T1ALY3_TRISK</name>
<dbReference type="SUPFAM" id="SSF48452">
    <property type="entry name" value="TPR-like"/>
    <property type="match status" value="1"/>
</dbReference>
<keyword evidence="9" id="KW-1185">Reference proteome</keyword>
<evidence type="ECO:0000313" key="6">
    <source>
        <dbReference type="EMBL" id="PRZ49573.1"/>
    </source>
</evidence>
<dbReference type="GO" id="GO:0006950">
    <property type="term" value="P:response to stress"/>
    <property type="evidence" value="ECO:0007669"/>
    <property type="project" value="UniProtKB-ARBA"/>
</dbReference>
<evidence type="ECO:0000313" key="9">
    <source>
        <dbReference type="Proteomes" id="UP001302666"/>
    </source>
</evidence>
<dbReference type="GO" id="GO:0045454">
    <property type="term" value="P:cell redox homeostasis"/>
    <property type="evidence" value="ECO:0007669"/>
    <property type="project" value="TreeGrafter"/>
</dbReference>
<dbReference type="Pfam" id="PF00085">
    <property type="entry name" value="Thioredoxin"/>
    <property type="match status" value="1"/>
</dbReference>
<dbReference type="Pfam" id="PF14561">
    <property type="entry name" value="TPR_20"/>
    <property type="match status" value="1"/>
</dbReference>
<dbReference type="InterPro" id="IPR036249">
    <property type="entry name" value="Thioredoxin-like_sf"/>
</dbReference>
<dbReference type="Gene3D" id="3.40.30.10">
    <property type="entry name" value="Glutaredoxin"/>
    <property type="match status" value="1"/>
</dbReference>
<dbReference type="EMBL" id="CP136704">
    <property type="protein sequence ID" value="WOI32332.1"/>
    <property type="molecule type" value="Genomic_DNA"/>
</dbReference>
<dbReference type="EMBL" id="PVUF01000002">
    <property type="protein sequence ID" value="PRZ49573.1"/>
    <property type="molecule type" value="Genomic_DNA"/>
</dbReference>
<evidence type="ECO:0000256" key="4">
    <source>
        <dbReference type="ARBA" id="ARBA00023284"/>
    </source>
</evidence>
<dbReference type="Proteomes" id="UP001302666">
    <property type="component" value="Chromosome"/>
</dbReference>
<dbReference type="PANTHER" id="PTHR45663">
    <property type="entry name" value="GEO12009P1"/>
    <property type="match status" value="1"/>
</dbReference>
<dbReference type="GO" id="GO:0015035">
    <property type="term" value="F:protein-disulfide reductase activity"/>
    <property type="evidence" value="ECO:0007669"/>
    <property type="project" value="TreeGrafter"/>
</dbReference>
<evidence type="ECO:0000256" key="3">
    <source>
        <dbReference type="ARBA" id="ARBA00023157"/>
    </source>
</evidence>
<dbReference type="CDD" id="cd02956">
    <property type="entry name" value="ybbN"/>
    <property type="match status" value="1"/>
</dbReference>
<dbReference type="SUPFAM" id="SSF52833">
    <property type="entry name" value="Thioredoxin-like"/>
    <property type="match status" value="1"/>
</dbReference>
<evidence type="ECO:0000313" key="8">
    <source>
        <dbReference type="Proteomes" id="UP000237718"/>
    </source>
</evidence>
<reference evidence="6 8" key="1">
    <citation type="submission" date="2018-03" db="EMBL/GenBank/DDBJ databases">
        <title>Genomic Encyclopedia of Archaeal and Bacterial Type Strains, Phase II (KMG-II): from individual species to whole genera.</title>
        <authorList>
            <person name="Goeker M."/>
        </authorList>
    </citation>
    <scope>NUCLEOTIDE SEQUENCE [LARGE SCALE GENOMIC DNA]</scope>
    <source>
        <strain evidence="6 8">DSM 25328</strain>
    </source>
</reference>
<dbReference type="PROSITE" id="PS00194">
    <property type="entry name" value="THIOREDOXIN_1"/>
    <property type="match status" value="1"/>
</dbReference>
<organism evidence="6 8">
    <name type="scientific">Tritonibacter scottomollicae</name>
    <name type="common">Epibacterium scottomollicae</name>
    <dbReference type="NCBI Taxonomy" id="483013"/>
    <lineage>
        <taxon>Bacteria</taxon>
        <taxon>Pseudomonadati</taxon>
        <taxon>Pseudomonadota</taxon>
        <taxon>Alphaproteobacteria</taxon>
        <taxon>Rhodobacterales</taxon>
        <taxon>Paracoccaceae</taxon>
        <taxon>Tritonibacter</taxon>
    </lineage>
</organism>
<dbReference type="GO" id="GO:0005829">
    <property type="term" value="C:cytosol"/>
    <property type="evidence" value="ECO:0007669"/>
    <property type="project" value="TreeGrafter"/>
</dbReference>
<dbReference type="OrthoDB" id="9790390at2"/>
<proteinExistence type="predicted"/>
<dbReference type="RefSeq" id="WP_106162628.1">
    <property type="nucleotide sequence ID" value="NZ_CP136704.1"/>
</dbReference>